<keyword evidence="4 7" id="KW-1133">Transmembrane helix</keyword>
<dbReference type="PANTHER" id="PTHR30572">
    <property type="entry name" value="MEMBRANE COMPONENT OF TRANSPORTER-RELATED"/>
    <property type="match status" value="1"/>
</dbReference>
<proteinExistence type="inferred from homology"/>
<dbReference type="STRING" id="52770.BSZ40_06130"/>
<evidence type="ECO:0000256" key="4">
    <source>
        <dbReference type="ARBA" id="ARBA00022989"/>
    </source>
</evidence>
<accession>A0A1Q5PVY2</accession>
<evidence type="ECO:0000256" key="6">
    <source>
        <dbReference type="ARBA" id="ARBA00038076"/>
    </source>
</evidence>
<evidence type="ECO:0000256" key="5">
    <source>
        <dbReference type="ARBA" id="ARBA00023136"/>
    </source>
</evidence>
<keyword evidence="3 7" id="KW-0812">Transmembrane</keyword>
<evidence type="ECO:0000313" key="9">
    <source>
        <dbReference type="EMBL" id="OKL51727.1"/>
    </source>
</evidence>
<dbReference type="InterPro" id="IPR003838">
    <property type="entry name" value="ABC3_permease_C"/>
</dbReference>
<evidence type="ECO:0000313" key="10">
    <source>
        <dbReference type="Proteomes" id="UP000185612"/>
    </source>
</evidence>
<dbReference type="RefSeq" id="WP_073824305.1">
    <property type="nucleotide sequence ID" value="NZ_MQVS01000005.1"/>
</dbReference>
<dbReference type="PANTHER" id="PTHR30572:SF4">
    <property type="entry name" value="ABC TRANSPORTER PERMEASE YTRF"/>
    <property type="match status" value="1"/>
</dbReference>
<dbReference type="InterPro" id="IPR050250">
    <property type="entry name" value="Macrolide_Exporter_MacB"/>
</dbReference>
<feature type="domain" description="ABC3 transporter permease C-terminal" evidence="8">
    <location>
        <begin position="248"/>
        <end position="348"/>
    </location>
</feature>
<reference evidence="10" key="1">
    <citation type="submission" date="2016-12" db="EMBL/GenBank/DDBJ databases">
        <authorList>
            <person name="Meng X."/>
        </authorList>
    </citation>
    <scope>NUCLEOTIDE SEQUENCE [LARGE SCALE GENOMIC DNA]</scope>
    <source>
        <strain evidence="10">DSM 20732</strain>
    </source>
</reference>
<dbReference type="GO" id="GO:0005886">
    <property type="term" value="C:plasma membrane"/>
    <property type="evidence" value="ECO:0007669"/>
    <property type="project" value="UniProtKB-SubCell"/>
</dbReference>
<keyword evidence="2" id="KW-1003">Cell membrane</keyword>
<feature type="transmembrane region" description="Helical" evidence="7">
    <location>
        <begin position="291"/>
        <end position="314"/>
    </location>
</feature>
<evidence type="ECO:0000256" key="2">
    <source>
        <dbReference type="ARBA" id="ARBA00022475"/>
    </source>
</evidence>
<evidence type="ECO:0000256" key="3">
    <source>
        <dbReference type="ARBA" id="ARBA00022692"/>
    </source>
</evidence>
<evidence type="ECO:0000256" key="7">
    <source>
        <dbReference type="SAM" id="Phobius"/>
    </source>
</evidence>
<dbReference type="EMBL" id="MQVS01000005">
    <property type="protein sequence ID" value="OKL51727.1"/>
    <property type="molecule type" value="Genomic_DNA"/>
</dbReference>
<gene>
    <name evidence="9" type="ORF">BSZ40_06130</name>
</gene>
<evidence type="ECO:0000259" key="8">
    <source>
        <dbReference type="Pfam" id="PF02687"/>
    </source>
</evidence>
<dbReference type="OrthoDB" id="4859440at2"/>
<comment type="caution">
    <text evidence="9">The sequence shown here is derived from an EMBL/GenBank/DDBJ whole genome shotgun (WGS) entry which is preliminary data.</text>
</comment>
<name>A0A1Q5PVY2_9ACTO</name>
<keyword evidence="5 7" id="KW-0472">Membrane</keyword>
<sequence length="361" mass="37021">MNPTELLRTAARTARQQLVASLLTLVVVGLMCATALATAGRATATDAALRASLDKAGARALSITDVKDLGVINSATFTVVRGLSTVERAVALGRTYDMTLGATPGGNAVPVRPVNDPAAVATLTAGRWPGPNEVVLGPEAVAALRLRGPVGYLESKGGDEVAVVGFFAPRPGFEDLTGLALRGWRAPGKLTELRVIVTDIAVLRDTQAEILGSFGTVDPQALSVTSPTGLATANQLVATELGAANRAALGLILAVGALFIGIVVLADVLLHRRELGRRRALGARRSDLTALYVVRTCLPGALGAGLGAFNTWAYFASRGTDIPLPFVGAVAVLAVATVAVAALAPAAWAAHRDPVAVLRTP</sequence>
<dbReference type="GO" id="GO:0022857">
    <property type="term" value="F:transmembrane transporter activity"/>
    <property type="evidence" value="ECO:0007669"/>
    <property type="project" value="TreeGrafter"/>
</dbReference>
<dbReference type="AlphaFoldDB" id="A0A1Q5PVY2"/>
<comment type="subcellular location">
    <subcellularLocation>
        <location evidence="1">Cell membrane</location>
        <topology evidence="1">Multi-pass membrane protein</topology>
    </subcellularLocation>
</comment>
<evidence type="ECO:0000256" key="1">
    <source>
        <dbReference type="ARBA" id="ARBA00004651"/>
    </source>
</evidence>
<feature type="transmembrane region" description="Helical" evidence="7">
    <location>
        <begin position="247"/>
        <end position="270"/>
    </location>
</feature>
<protein>
    <recommendedName>
        <fullName evidence="8">ABC3 transporter permease C-terminal domain-containing protein</fullName>
    </recommendedName>
</protein>
<comment type="similarity">
    <text evidence="6">Belongs to the ABC-4 integral membrane protein family.</text>
</comment>
<dbReference type="InParanoid" id="A0A1Q5PVY2"/>
<keyword evidence="10" id="KW-1185">Reference proteome</keyword>
<feature type="transmembrane region" description="Helical" evidence="7">
    <location>
        <begin position="326"/>
        <end position="350"/>
    </location>
</feature>
<organism evidence="9 10">
    <name type="scientific">Buchananella hordeovulneris</name>
    <dbReference type="NCBI Taxonomy" id="52770"/>
    <lineage>
        <taxon>Bacteria</taxon>
        <taxon>Bacillati</taxon>
        <taxon>Actinomycetota</taxon>
        <taxon>Actinomycetes</taxon>
        <taxon>Actinomycetales</taxon>
        <taxon>Actinomycetaceae</taxon>
        <taxon>Buchananella</taxon>
    </lineage>
</organism>
<dbReference type="Pfam" id="PF02687">
    <property type="entry name" value="FtsX"/>
    <property type="match status" value="1"/>
</dbReference>
<dbReference type="Proteomes" id="UP000185612">
    <property type="component" value="Unassembled WGS sequence"/>
</dbReference>